<keyword evidence="4 10" id="KW-0762">Sugar transport</keyword>
<comment type="subcellular location">
    <subcellularLocation>
        <location evidence="1">Cell membrane</location>
        <topology evidence="1">Multi-pass membrane protein</topology>
    </subcellularLocation>
</comment>
<evidence type="ECO:0000256" key="5">
    <source>
        <dbReference type="ARBA" id="ARBA00022683"/>
    </source>
</evidence>
<evidence type="ECO:0000256" key="6">
    <source>
        <dbReference type="ARBA" id="ARBA00022692"/>
    </source>
</evidence>
<feature type="transmembrane region" description="Helical" evidence="9">
    <location>
        <begin position="96"/>
        <end position="118"/>
    </location>
</feature>
<evidence type="ECO:0000256" key="8">
    <source>
        <dbReference type="ARBA" id="ARBA00023136"/>
    </source>
</evidence>
<proteinExistence type="predicted"/>
<evidence type="ECO:0000256" key="4">
    <source>
        <dbReference type="ARBA" id="ARBA00022597"/>
    </source>
</evidence>
<evidence type="ECO:0000256" key="7">
    <source>
        <dbReference type="ARBA" id="ARBA00022989"/>
    </source>
</evidence>
<name>A0AAU7PP01_9FIRM</name>
<evidence type="ECO:0000256" key="9">
    <source>
        <dbReference type="SAM" id="Phobius"/>
    </source>
</evidence>
<dbReference type="RefSeq" id="WP_349946319.1">
    <property type="nucleotide sequence ID" value="NZ_CP157940.1"/>
</dbReference>
<feature type="transmembrane region" description="Helical" evidence="9">
    <location>
        <begin position="207"/>
        <end position="236"/>
    </location>
</feature>
<evidence type="ECO:0000256" key="3">
    <source>
        <dbReference type="ARBA" id="ARBA00022475"/>
    </source>
</evidence>
<dbReference type="PANTHER" id="PTHR32502:SF8">
    <property type="entry name" value="N-ACETYLGALACTOSAMINE PERMEASE IIC COMPONENT 1"/>
    <property type="match status" value="1"/>
</dbReference>
<evidence type="ECO:0000313" key="10">
    <source>
        <dbReference type="EMBL" id="XBS53988.1"/>
    </source>
</evidence>
<evidence type="ECO:0000256" key="2">
    <source>
        <dbReference type="ARBA" id="ARBA00022448"/>
    </source>
</evidence>
<evidence type="ECO:0000256" key="1">
    <source>
        <dbReference type="ARBA" id="ARBA00004651"/>
    </source>
</evidence>
<dbReference type="PANTHER" id="PTHR32502">
    <property type="entry name" value="N-ACETYLGALACTOSAMINE PERMEASE II COMPONENT-RELATED"/>
    <property type="match status" value="1"/>
</dbReference>
<protein>
    <submittedName>
        <fullName evidence="10">PTS sugar transporter subunit IIC</fullName>
    </submittedName>
</protein>
<dbReference type="GO" id="GO:0009401">
    <property type="term" value="P:phosphoenolpyruvate-dependent sugar phosphotransferase system"/>
    <property type="evidence" value="ECO:0007669"/>
    <property type="project" value="UniProtKB-KW"/>
</dbReference>
<keyword evidence="5" id="KW-0598">Phosphotransferase system</keyword>
<dbReference type="Pfam" id="PF03609">
    <property type="entry name" value="EII-Sor"/>
    <property type="match status" value="1"/>
</dbReference>
<gene>
    <name evidence="10" type="ORF">ABFV83_19635</name>
</gene>
<keyword evidence="6 9" id="KW-0812">Transmembrane</keyword>
<keyword evidence="7 9" id="KW-1133">Transmembrane helix</keyword>
<dbReference type="InterPro" id="IPR050303">
    <property type="entry name" value="GatZ_KbaZ_carbometab"/>
</dbReference>
<dbReference type="InterPro" id="IPR004700">
    <property type="entry name" value="PTS_IIC_man"/>
</dbReference>
<feature type="transmembrane region" description="Helical" evidence="9">
    <location>
        <begin position="172"/>
        <end position="195"/>
    </location>
</feature>
<keyword evidence="3" id="KW-1003">Cell membrane</keyword>
<feature type="transmembrane region" description="Helical" evidence="9">
    <location>
        <begin position="139"/>
        <end position="160"/>
    </location>
</feature>
<sequence>MLGISIILGLIGVMCILDSRILGRLNLERPLITCTLVGLVLGDLPTGLAVGASLELISLGIVNIGAAAPPDMNMAAIITCAFAILTDATMETALALAVPIAVLGQVLGVLIRTLLANLTHVADRAIVQGKFKQAYRMHIVWGTLCYSLMYFIPIFLAVYAGTNMVQYIVSVIPAWFTDGLNLGSKLLTAYGIALLMSSMMNRELTVYFVLGFFMVGYLGLNITAIAIFAVIIAIILNGLKFRGTVSAASASGRTLDDSDPLEDDL</sequence>
<dbReference type="GO" id="GO:0005886">
    <property type="term" value="C:plasma membrane"/>
    <property type="evidence" value="ECO:0007669"/>
    <property type="project" value="UniProtKB-SubCell"/>
</dbReference>
<reference evidence="10" key="1">
    <citation type="submission" date="2024-06" db="EMBL/GenBank/DDBJ databases">
        <title>Lacrimispora cavernae sp. nov., a novel anaerobe isolated from bat guano pile inside a cave.</title>
        <authorList>
            <person name="Miller S.L."/>
            <person name="Lu N."/>
            <person name="King J."/>
            <person name="Sankaranarayanan K."/>
            <person name="Lawson P.A."/>
        </authorList>
    </citation>
    <scope>NUCLEOTIDE SEQUENCE</scope>
    <source>
        <strain evidence="10">BS-2</strain>
    </source>
</reference>
<dbReference type="EMBL" id="CP157940">
    <property type="protein sequence ID" value="XBS53988.1"/>
    <property type="molecule type" value="Genomic_DNA"/>
</dbReference>
<keyword evidence="2" id="KW-0813">Transport</keyword>
<dbReference type="AlphaFoldDB" id="A0AAU7PP01"/>
<dbReference type="PROSITE" id="PS51106">
    <property type="entry name" value="PTS_EIIC_TYPE_4"/>
    <property type="match status" value="1"/>
</dbReference>
<accession>A0AAU7PP01</accession>
<keyword evidence="8 9" id="KW-0472">Membrane</keyword>
<organism evidence="10">
    <name type="scientific">Lacrimispora sp. BS-2</name>
    <dbReference type="NCBI Taxonomy" id="3151850"/>
    <lineage>
        <taxon>Bacteria</taxon>
        <taxon>Bacillati</taxon>
        <taxon>Bacillota</taxon>
        <taxon>Clostridia</taxon>
        <taxon>Lachnospirales</taxon>
        <taxon>Lachnospiraceae</taxon>
        <taxon>Lacrimispora</taxon>
    </lineage>
</organism>